<dbReference type="InterPro" id="IPR002480">
    <property type="entry name" value="DAHP_synth_2"/>
</dbReference>
<evidence type="ECO:0000256" key="2">
    <source>
        <dbReference type="ARBA" id="ARBA00022679"/>
    </source>
</evidence>
<dbReference type="RefSeq" id="WP_132165072.1">
    <property type="nucleotide sequence ID" value="NZ_SMKX01000005.1"/>
</dbReference>
<gene>
    <name evidence="5" type="ORF">E1263_03020</name>
</gene>
<keyword evidence="3" id="KW-0170">Cobalt</keyword>
<keyword evidence="3" id="KW-0464">Manganese</keyword>
<comment type="caution">
    <text evidence="5">The sequence shown here is derived from an EMBL/GenBank/DDBJ whole genome shotgun (WGS) entry which is preliminary data.</text>
</comment>
<evidence type="ECO:0000313" key="5">
    <source>
        <dbReference type="EMBL" id="TDD62703.1"/>
    </source>
</evidence>
<keyword evidence="2 4" id="KW-0808">Transferase</keyword>
<feature type="binding site" evidence="3">
    <location>
        <position position="124"/>
    </location>
    <ligand>
        <name>phosphoenolpyruvate</name>
        <dbReference type="ChEBI" id="CHEBI:58702"/>
    </ligand>
</feature>
<feature type="binding site" evidence="3">
    <location>
        <position position="85"/>
    </location>
    <ligand>
        <name>Mn(2+)</name>
        <dbReference type="ChEBI" id="CHEBI:29035"/>
    </ligand>
</feature>
<comment type="similarity">
    <text evidence="1 4">Belongs to the class-II DAHP synthase family.</text>
</comment>
<proteinExistence type="inferred from homology"/>
<feature type="binding site" evidence="3">
    <location>
        <position position="253"/>
    </location>
    <ligand>
        <name>phosphoenolpyruvate</name>
        <dbReference type="ChEBI" id="CHEBI:58702"/>
    </ligand>
</feature>
<comment type="cofactor">
    <cofactor evidence="3">
        <name>Mn(2+)</name>
        <dbReference type="ChEBI" id="CHEBI:29035"/>
    </cofactor>
    <cofactor evidence="3">
        <name>Co(2+)</name>
        <dbReference type="ChEBI" id="CHEBI:48828"/>
    </cofactor>
    <cofactor evidence="3">
        <name>Cd(2+)</name>
        <dbReference type="ChEBI" id="CHEBI:48775"/>
    </cofactor>
    <text evidence="3">Binds 1 divalent cation per subunit. The enzyme is active with manganese, cobalt or cadmium ions.</text>
</comment>
<keyword evidence="4" id="KW-0057">Aromatic amino acid biosynthesis</keyword>
<reference evidence="5 6" key="1">
    <citation type="submission" date="2019-03" db="EMBL/GenBank/DDBJ databases">
        <title>Draft genome sequences of novel Actinobacteria.</title>
        <authorList>
            <person name="Sahin N."/>
            <person name="Ay H."/>
            <person name="Saygin H."/>
        </authorList>
    </citation>
    <scope>NUCLEOTIDE SEQUENCE [LARGE SCALE GENOMIC DNA]</scope>
    <source>
        <strain evidence="5 6">JCM 13523</strain>
    </source>
</reference>
<feature type="binding site" evidence="3">
    <location>
        <position position="316"/>
    </location>
    <ligand>
        <name>Mn(2+)</name>
        <dbReference type="ChEBI" id="CHEBI:29035"/>
    </ligand>
</feature>
<evidence type="ECO:0000256" key="4">
    <source>
        <dbReference type="RuleBase" id="RU363071"/>
    </source>
</evidence>
<evidence type="ECO:0000256" key="1">
    <source>
        <dbReference type="ARBA" id="ARBA00008911"/>
    </source>
</evidence>
<dbReference type="InterPro" id="IPR013785">
    <property type="entry name" value="Aldolase_TIM"/>
</dbReference>
<dbReference type="EC" id="2.5.1.54" evidence="4"/>
<evidence type="ECO:0000256" key="3">
    <source>
        <dbReference type="PIRSR" id="PIRSR602480-1"/>
    </source>
</evidence>
<dbReference type="UniPathway" id="UPA00053">
    <property type="reaction ID" value="UER00084"/>
</dbReference>
<keyword evidence="6" id="KW-1185">Reference proteome</keyword>
<dbReference type="GO" id="GO:0009073">
    <property type="term" value="P:aromatic amino acid family biosynthetic process"/>
    <property type="evidence" value="ECO:0007669"/>
    <property type="project" value="UniProtKB-KW"/>
</dbReference>
<dbReference type="OrthoDB" id="9766852at2"/>
<protein>
    <recommendedName>
        <fullName evidence="4">Phospho-2-dehydro-3-deoxyheptonate aldolase</fullName>
        <ecNumber evidence="4">2.5.1.54</ecNumber>
    </recommendedName>
</protein>
<comment type="pathway">
    <text evidence="4">Metabolic intermediate biosynthesis; chorismate biosynthesis; chorismate from D-erythrose 4-phosphate and phosphoenolpyruvate: step 1/7.</text>
</comment>
<dbReference type="GO" id="GO:0003849">
    <property type="term" value="F:3-deoxy-7-phosphoheptulonate synthase activity"/>
    <property type="evidence" value="ECO:0007669"/>
    <property type="project" value="UniProtKB-EC"/>
</dbReference>
<evidence type="ECO:0000313" key="6">
    <source>
        <dbReference type="Proteomes" id="UP000295124"/>
    </source>
</evidence>
<accession>A0A4R4ZUA6</accession>
<dbReference type="PANTHER" id="PTHR21337:SF0">
    <property type="entry name" value="PHOSPHO-2-DEHYDRO-3-DEOXYHEPTONATE ALDOLASE"/>
    <property type="match status" value="1"/>
</dbReference>
<keyword evidence="3" id="KW-0104">Cadmium</keyword>
<organism evidence="5 6">
    <name type="scientific">Kribbella antibiotica</name>
    <dbReference type="NCBI Taxonomy" id="190195"/>
    <lineage>
        <taxon>Bacteria</taxon>
        <taxon>Bacillati</taxon>
        <taxon>Actinomycetota</taxon>
        <taxon>Actinomycetes</taxon>
        <taxon>Propionibacteriales</taxon>
        <taxon>Kribbellaceae</taxon>
        <taxon>Kribbella</taxon>
    </lineage>
</organism>
<dbReference type="Gene3D" id="3.20.20.70">
    <property type="entry name" value="Aldolase class I"/>
    <property type="match status" value="1"/>
</dbReference>
<sequence length="408" mass="43853">MLHNDFTVVPLPSFTEPLAAEDLAAWRRFPAAQQPDWPDADEAGQVLKELANRPGLVTPAEVSTLHGLLAEVAAGRLAVLQAGDCAEDPAQCKPPYLTAKIAQLSELADLLSARNGTPVLRVGRIAGQFAKPRSMTTELTGGQHLPSFRGLIVNDPAPDPSARRPDPLRMLTCYSAARDASDHLRGAASGDDRVWTSHEALLADYELPLVRRGADDRLWLTSTHWPWIGDRTRDPDGLHVQLLAAVANPVALKVGPKLSSAELLRLAERLDPDRVPGRLTLISRLGAGRTFEQLPELVEEVRAAGHPAIWLCDPMHANTVLTGAGRKTRVLTTIRSEVSEFGAAIRAGGAVAGGLHLEITPEDVGECVDHEGALDTVGRSTTLCDPRLNRRQAVSVMESWTAGGEGPR</sequence>
<dbReference type="PANTHER" id="PTHR21337">
    <property type="entry name" value="PHOSPHO-2-DEHYDRO-3-DEOXYHEPTONATE ALDOLASE 1, 2"/>
    <property type="match status" value="1"/>
</dbReference>
<keyword evidence="4" id="KW-0028">Amino-acid biosynthesis</keyword>
<dbReference type="Pfam" id="PF01474">
    <property type="entry name" value="DAHP_synth_2"/>
    <property type="match status" value="2"/>
</dbReference>
<dbReference type="Proteomes" id="UP000295124">
    <property type="component" value="Unassembled WGS sequence"/>
</dbReference>
<name>A0A4R4ZUA6_9ACTN</name>
<dbReference type="EMBL" id="SMKX01000005">
    <property type="protein sequence ID" value="TDD62703.1"/>
    <property type="molecule type" value="Genomic_DNA"/>
</dbReference>
<dbReference type="GO" id="GO:0009423">
    <property type="term" value="P:chorismate biosynthetic process"/>
    <property type="evidence" value="ECO:0007669"/>
    <property type="project" value="UniProtKB-UniPathway"/>
</dbReference>
<feature type="binding site" evidence="3">
    <location>
        <position position="284"/>
    </location>
    <ligand>
        <name>phosphoenolpyruvate</name>
        <dbReference type="ChEBI" id="CHEBI:58702"/>
    </ligand>
</feature>
<comment type="catalytic activity">
    <reaction evidence="4">
        <text>D-erythrose 4-phosphate + phosphoenolpyruvate + H2O = 7-phospho-2-dehydro-3-deoxy-D-arabino-heptonate + phosphate</text>
        <dbReference type="Rhea" id="RHEA:14717"/>
        <dbReference type="ChEBI" id="CHEBI:15377"/>
        <dbReference type="ChEBI" id="CHEBI:16897"/>
        <dbReference type="ChEBI" id="CHEBI:43474"/>
        <dbReference type="ChEBI" id="CHEBI:58394"/>
        <dbReference type="ChEBI" id="CHEBI:58702"/>
        <dbReference type="EC" id="2.5.1.54"/>
    </reaction>
</comment>
<dbReference type="GO" id="GO:0008652">
    <property type="term" value="P:amino acid biosynthetic process"/>
    <property type="evidence" value="ECO:0007669"/>
    <property type="project" value="UniProtKB-KW"/>
</dbReference>
<feature type="binding site" evidence="3">
    <location>
        <position position="385"/>
    </location>
    <ligand>
        <name>Mn(2+)</name>
        <dbReference type="ChEBI" id="CHEBI:29035"/>
    </ligand>
</feature>
<dbReference type="AlphaFoldDB" id="A0A4R4ZUA6"/>
<feature type="binding site" evidence="3">
    <location>
        <position position="358"/>
    </location>
    <ligand>
        <name>Mn(2+)</name>
        <dbReference type="ChEBI" id="CHEBI:29035"/>
    </ligand>
</feature>
<dbReference type="SUPFAM" id="SSF51569">
    <property type="entry name" value="Aldolase"/>
    <property type="match status" value="1"/>
</dbReference>